<accession>A0ABC9QUG5</accession>
<proteinExistence type="predicted"/>
<evidence type="ECO:0000313" key="1">
    <source>
        <dbReference type="EMBL" id="EJR28780.1"/>
    </source>
</evidence>
<evidence type="ECO:0000313" key="2">
    <source>
        <dbReference type="Proteomes" id="UP000006976"/>
    </source>
</evidence>
<comment type="caution">
    <text evidence="1">The sequence shown here is derived from an EMBL/GenBank/DDBJ whole genome shotgun (WGS) entry which is preliminary data.</text>
</comment>
<dbReference type="Proteomes" id="UP000006976">
    <property type="component" value="Unassembled WGS sequence"/>
</dbReference>
<name>A0ABC9QUG5_BACMY</name>
<organism evidence="1 2">
    <name type="scientific">Bacillus mycoides</name>
    <dbReference type="NCBI Taxonomy" id="1405"/>
    <lineage>
        <taxon>Bacteria</taxon>
        <taxon>Bacillati</taxon>
        <taxon>Bacillota</taxon>
        <taxon>Bacilli</taxon>
        <taxon>Bacillales</taxon>
        <taxon>Bacillaceae</taxon>
        <taxon>Bacillus</taxon>
        <taxon>Bacillus cereus group</taxon>
    </lineage>
</organism>
<evidence type="ECO:0008006" key="3">
    <source>
        <dbReference type="Google" id="ProtNLM"/>
    </source>
</evidence>
<dbReference type="AlphaFoldDB" id="A0ABC9QUG5"/>
<reference evidence="1 2" key="1">
    <citation type="submission" date="2012-04" db="EMBL/GenBank/DDBJ databases">
        <title>The Genome Sequence of Bacillus cereus VD078.</title>
        <authorList>
            <consortium name="The Broad Institute Genome Sequencing Platform"/>
            <consortium name="The Broad Institute Genome Sequencing Center for Infectious Disease"/>
            <person name="Feldgarden M."/>
            <person name="Van der Auwera G.A."/>
            <person name="Mahillon J."/>
            <person name="Duprez V."/>
            <person name="Timmery S."/>
            <person name="Mattelet C."/>
            <person name="Dierick K."/>
            <person name="Sun M."/>
            <person name="Yu Z."/>
            <person name="Zhu L."/>
            <person name="Hu X."/>
            <person name="Shank E.B."/>
            <person name="Swiecicka I."/>
            <person name="Hansen B.M."/>
            <person name="Andrup L."/>
            <person name="Young S.K."/>
            <person name="Zeng Q."/>
            <person name="Gargeya S."/>
            <person name="Fitzgerald M."/>
            <person name="Haas B."/>
            <person name="Abouelleil A."/>
            <person name="Alvarado L."/>
            <person name="Arachchi H.M."/>
            <person name="Berlin A."/>
            <person name="Chapman S.B."/>
            <person name="Goldberg J."/>
            <person name="Griggs A."/>
            <person name="Gujja S."/>
            <person name="Hansen M."/>
            <person name="Howarth C."/>
            <person name="Imamovic A."/>
            <person name="Larimer J."/>
            <person name="McCowen C."/>
            <person name="Montmayeur A."/>
            <person name="Murphy C."/>
            <person name="Neiman D."/>
            <person name="Pearson M."/>
            <person name="Priest M."/>
            <person name="Roberts A."/>
            <person name="Saif S."/>
            <person name="Shea T."/>
            <person name="Sisk P."/>
            <person name="Sykes S."/>
            <person name="Wortman J."/>
            <person name="Nusbaum C."/>
            <person name="Birren B."/>
        </authorList>
    </citation>
    <scope>NUCLEOTIDE SEQUENCE [LARGE SCALE GENOMIC DNA]</scope>
    <source>
        <strain evidence="1 2">VD078</strain>
    </source>
</reference>
<gene>
    <name evidence="1" type="ORF">III_06055</name>
</gene>
<protein>
    <recommendedName>
        <fullName evidence="3">CopG family transcriptional regulator</fullName>
    </recommendedName>
</protein>
<sequence>MIGGIKLKVIDVINAVKNKEKIEDIAVSLGTSKSTLGKKIKSLGYVYDNSLKYYEYSGEESEKKKIDDMLISEVIKRKDMKKSEQVQINERKKEEVKKDDDLKEKSMIEEQVLTIDEIESLKKLAKIYKSSRINLFIDLAYLPYEGDKVKKSISVDSDLFLDFERFAERFEKKGISKNQLLELAMYDFMKKNRC</sequence>
<dbReference type="EMBL" id="AHEV01000059">
    <property type="protein sequence ID" value="EJR28780.1"/>
    <property type="molecule type" value="Genomic_DNA"/>
</dbReference>